<dbReference type="EMBL" id="JAOPGA020000821">
    <property type="protein sequence ID" value="KAL0482180.1"/>
    <property type="molecule type" value="Genomic_DNA"/>
</dbReference>
<evidence type="ECO:0000256" key="5">
    <source>
        <dbReference type="PROSITE-ProRule" id="PRU00169"/>
    </source>
</evidence>
<sequence>MAETVWERWQHLIDKNTTDTLKRCNIDSDSVEVGFEDFTYLAAEACKCPTALVSLLDTKNKQLMLKAQFGDMLKAYQNIPIRSPEYLFCTQAIVQPTGVFEIADSSEHPTLCDAPCTKICNIGYYASVPIIIQGVRIGALCVLDNTPHRALMTEEQKDVLLKLCEQLTAQIQHRIELNDAVKLNERLIESNMRLSRLAGTISHDIRLPLSSILLNIDAAQQQPTPDDDDFCVNLKDTMKSATKIKQIVDTMLHFVVQENNSTTHAEPKPETINEIEIPNVGHFKKLRFLVADDNQVILKLTSSNLQKRGHDVVTASDGQDCIRILEEHGTSSFDVLLVDQEMPRLNGSDVIIKLRQIEDQGQRLYVISSSGHADASFERFIKGCGADHVLSKPIRINTLLKACESLMRS</sequence>
<dbReference type="InterPro" id="IPR003661">
    <property type="entry name" value="HisK_dim/P_dom"/>
</dbReference>
<dbReference type="Pfam" id="PF00072">
    <property type="entry name" value="Response_reg"/>
    <property type="match status" value="1"/>
</dbReference>
<dbReference type="Proteomes" id="UP001431209">
    <property type="component" value="Unassembled WGS sequence"/>
</dbReference>
<keyword evidence="4" id="KW-0902">Two-component regulatory system</keyword>
<dbReference type="InterPro" id="IPR001789">
    <property type="entry name" value="Sig_transdc_resp-reg_receiver"/>
</dbReference>
<dbReference type="Gene3D" id="3.30.450.40">
    <property type="match status" value="1"/>
</dbReference>
<dbReference type="Pfam" id="PF01590">
    <property type="entry name" value="GAF"/>
    <property type="match status" value="1"/>
</dbReference>
<dbReference type="PROSITE" id="PS50110">
    <property type="entry name" value="RESPONSE_REGULATORY"/>
    <property type="match status" value="1"/>
</dbReference>
<keyword evidence="3" id="KW-0418">Kinase</keyword>
<dbReference type="InterPro" id="IPR036097">
    <property type="entry name" value="HisK_dim/P_sf"/>
</dbReference>
<dbReference type="SMART" id="SM00448">
    <property type="entry name" value="REC"/>
    <property type="match status" value="1"/>
</dbReference>
<feature type="modified residue" description="4-aspartylphosphate" evidence="5">
    <location>
        <position position="339"/>
    </location>
</feature>
<dbReference type="SMART" id="SM00388">
    <property type="entry name" value="HisKA"/>
    <property type="match status" value="1"/>
</dbReference>
<dbReference type="SUPFAM" id="SSF52172">
    <property type="entry name" value="CheY-like"/>
    <property type="match status" value="1"/>
</dbReference>
<accession>A0AAW2YYD7</accession>
<feature type="domain" description="Response regulatory" evidence="6">
    <location>
        <begin position="287"/>
        <end position="407"/>
    </location>
</feature>
<evidence type="ECO:0000256" key="4">
    <source>
        <dbReference type="ARBA" id="ARBA00023012"/>
    </source>
</evidence>
<dbReference type="Gene3D" id="3.40.50.2300">
    <property type="match status" value="1"/>
</dbReference>
<gene>
    <name evidence="7" type="ORF">AKO1_013368</name>
</gene>
<organism evidence="7 8">
    <name type="scientific">Acrasis kona</name>
    <dbReference type="NCBI Taxonomy" id="1008807"/>
    <lineage>
        <taxon>Eukaryota</taxon>
        <taxon>Discoba</taxon>
        <taxon>Heterolobosea</taxon>
        <taxon>Tetramitia</taxon>
        <taxon>Eutetramitia</taxon>
        <taxon>Acrasidae</taxon>
        <taxon>Acrasis</taxon>
    </lineage>
</organism>
<reference evidence="7 8" key="1">
    <citation type="submission" date="2024-03" db="EMBL/GenBank/DDBJ databases">
        <title>The Acrasis kona genome and developmental transcriptomes reveal deep origins of eukaryotic multicellular pathways.</title>
        <authorList>
            <person name="Sheikh S."/>
            <person name="Fu C.-J."/>
            <person name="Brown M.W."/>
            <person name="Baldauf S.L."/>
        </authorList>
    </citation>
    <scope>NUCLEOTIDE SEQUENCE [LARGE SCALE GENOMIC DNA]</scope>
    <source>
        <strain evidence="7 8">ATCC MYA-3509</strain>
    </source>
</reference>
<keyword evidence="2" id="KW-0808">Transferase</keyword>
<dbReference type="AlphaFoldDB" id="A0AAW2YYD7"/>
<comment type="caution">
    <text evidence="7">The sequence shown here is derived from an EMBL/GenBank/DDBJ whole genome shotgun (WGS) entry which is preliminary data.</text>
</comment>
<dbReference type="CDD" id="cd00082">
    <property type="entry name" value="HisKA"/>
    <property type="match status" value="1"/>
</dbReference>
<protein>
    <recommendedName>
        <fullName evidence="6">Response regulatory domain-containing protein</fullName>
    </recommendedName>
</protein>
<dbReference type="PANTHER" id="PTHR45339">
    <property type="entry name" value="HYBRID SIGNAL TRANSDUCTION HISTIDINE KINASE J"/>
    <property type="match status" value="1"/>
</dbReference>
<dbReference type="InterPro" id="IPR011006">
    <property type="entry name" value="CheY-like_superfamily"/>
</dbReference>
<keyword evidence="8" id="KW-1185">Reference proteome</keyword>
<dbReference type="GO" id="GO:0000155">
    <property type="term" value="F:phosphorelay sensor kinase activity"/>
    <property type="evidence" value="ECO:0007669"/>
    <property type="project" value="InterPro"/>
</dbReference>
<dbReference type="Gene3D" id="1.10.287.130">
    <property type="match status" value="1"/>
</dbReference>
<name>A0AAW2YYD7_9EUKA</name>
<dbReference type="InterPro" id="IPR029016">
    <property type="entry name" value="GAF-like_dom_sf"/>
</dbReference>
<dbReference type="Pfam" id="PF00512">
    <property type="entry name" value="HisKA"/>
    <property type="match status" value="1"/>
</dbReference>
<evidence type="ECO:0000256" key="3">
    <source>
        <dbReference type="ARBA" id="ARBA00022777"/>
    </source>
</evidence>
<dbReference type="InterPro" id="IPR003018">
    <property type="entry name" value="GAF"/>
</dbReference>
<keyword evidence="1 5" id="KW-0597">Phosphoprotein</keyword>
<evidence type="ECO:0000256" key="1">
    <source>
        <dbReference type="ARBA" id="ARBA00022553"/>
    </source>
</evidence>
<evidence type="ECO:0000313" key="7">
    <source>
        <dbReference type="EMBL" id="KAL0482180.1"/>
    </source>
</evidence>
<dbReference type="SUPFAM" id="SSF47384">
    <property type="entry name" value="Homodimeric domain of signal transducing histidine kinase"/>
    <property type="match status" value="1"/>
</dbReference>
<dbReference type="PANTHER" id="PTHR45339:SF1">
    <property type="entry name" value="HYBRID SIGNAL TRANSDUCTION HISTIDINE KINASE J"/>
    <property type="match status" value="1"/>
</dbReference>
<dbReference type="CDD" id="cd17546">
    <property type="entry name" value="REC_hyHK_CKI1_RcsC-like"/>
    <property type="match status" value="1"/>
</dbReference>
<evidence type="ECO:0000256" key="2">
    <source>
        <dbReference type="ARBA" id="ARBA00022679"/>
    </source>
</evidence>
<evidence type="ECO:0000259" key="6">
    <source>
        <dbReference type="PROSITE" id="PS50110"/>
    </source>
</evidence>
<proteinExistence type="predicted"/>
<evidence type="ECO:0000313" key="8">
    <source>
        <dbReference type="Proteomes" id="UP001431209"/>
    </source>
</evidence>
<dbReference type="SUPFAM" id="SSF55781">
    <property type="entry name" value="GAF domain-like"/>
    <property type="match status" value="1"/>
</dbReference>